<dbReference type="KEGG" id="amr:AM1_1896"/>
<dbReference type="SUPFAM" id="SSF53756">
    <property type="entry name" value="UDP-Glycosyltransferase/glycogen phosphorylase"/>
    <property type="match status" value="1"/>
</dbReference>
<dbReference type="PANTHER" id="PTHR12526:SF510">
    <property type="entry name" value="D-INOSITOL 3-PHOSPHATE GLYCOSYLTRANSFERASE"/>
    <property type="match status" value="1"/>
</dbReference>
<dbReference type="eggNOG" id="COG0438">
    <property type="taxonomic scope" value="Bacteria"/>
</dbReference>
<keyword evidence="2 5" id="KW-0808">Transferase</keyword>
<evidence type="ECO:0000259" key="4">
    <source>
        <dbReference type="Pfam" id="PF13439"/>
    </source>
</evidence>
<dbReference type="Gene3D" id="3.40.50.2000">
    <property type="entry name" value="Glycogen Phosphorylase B"/>
    <property type="match status" value="2"/>
</dbReference>
<keyword evidence="6" id="KW-1185">Reference proteome</keyword>
<dbReference type="RefSeq" id="WP_012162418.1">
    <property type="nucleotide sequence ID" value="NC_009925.1"/>
</dbReference>
<sequence length="382" mass="42669">MKTLQIGMDWFPDKQGGGLDRYYYDLTRYLPQVGVEIAGVVTGPPTVSEQTNDQVRAFAPRQSSLLKRLWGARQTARMLLQQDDVSLLVSHFALYTFPMLDQLDHRPFIVHFHGPWSLESIVESNKSLGFQARKAMERAVFSRANRFIVLSQAFKDILQHTYDIPGERVQIIPGGVETDRFATSVSPEAARAKLQWPQDRFILFTARRLSKRMGLGNLVEAMASVCQQYPEVLLMMAGKGEQEQALKARIQELGLTNHIQMLGYLPDQALPMAYRAADLAILPTLSLEGFGLVVLESLAAGTPILGTPVGGIPEILRPFCEDLVLPGYSPQNIASGILEACSEKRHLPSAQVCEDHVRKNYDWSVIVQQVQASYQEVVNEDS</sequence>
<dbReference type="InterPro" id="IPR001296">
    <property type="entry name" value="Glyco_trans_1"/>
</dbReference>
<dbReference type="CAZy" id="GT4">
    <property type="family name" value="Glycosyltransferase Family 4"/>
</dbReference>
<dbReference type="Pfam" id="PF13439">
    <property type="entry name" value="Glyco_transf_4"/>
    <property type="match status" value="1"/>
</dbReference>
<evidence type="ECO:0000256" key="2">
    <source>
        <dbReference type="ARBA" id="ARBA00022679"/>
    </source>
</evidence>
<proteinExistence type="predicted"/>
<dbReference type="PANTHER" id="PTHR12526">
    <property type="entry name" value="GLYCOSYLTRANSFERASE"/>
    <property type="match status" value="1"/>
</dbReference>
<evidence type="ECO:0000259" key="3">
    <source>
        <dbReference type="Pfam" id="PF00534"/>
    </source>
</evidence>
<accession>B0CEF0</accession>
<dbReference type="CDD" id="cd03801">
    <property type="entry name" value="GT4_PimA-like"/>
    <property type="match status" value="1"/>
</dbReference>
<feature type="domain" description="Glycosyltransferase subfamily 4-like N-terminal" evidence="4">
    <location>
        <begin position="17"/>
        <end position="180"/>
    </location>
</feature>
<dbReference type="Pfam" id="PF00534">
    <property type="entry name" value="Glycos_transf_1"/>
    <property type="match status" value="1"/>
</dbReference>
<keyword evidence="1" id="KW-0328">Glycosyltransferase</keyword>
<evidence type="ECO:0000256" key="1">
    <source>
        <dbReference type="ARBA" id="ARBA00022676"/>
    </source>
</evidence>
<protein>
    <submittedName>
        <fullName evidence="5">Glycosyl transferase, group 1 family protein</fullName>
    </submittedName>
</protein>
<dbReference type="HOGENOM" id="CLU_009583_2_5_3"/>
<evidence type="ECO:0000313" key="5">
    <source>
        <dbReference type="EMBL" id="ABW26916.1"/>
    </source>
</evidence>
<dbReference type="GO" id="GO:0016757">
    <property type="term" value="F:glycosyltransferase activity"/>
    <property type="evidence" value="ECO:0007669"/>
    <property type="project" value="UniProtKB-KW"/>
</dbReference>
<dbReference type="OrthoDB" id="9787617at2"/>
<name>B0CEF0_ACAM1</name>
<reference evidence="5 6" key="1">
    <citation type="journal article" date="2008" name="Proc. Natl. Acad. Sci. U.S.A.">
        <title>Niche adaptation and genome expansion in the chlorophyll d-producing cyanobacterium Acaryochloris marina.</title>
        <authorList>
            <person name="Swingley W.D."/>
            <person name="Chen M."/>
            <person name="Cheung P.C."/>
            <person name="Conrad A.L."/>
            <person name="Dejesa L.C."/>
            <person name="Hao J."/>
            <person name="Honchak B.M."/>
            <person name="Karbach L.E."/>
            <person name="Kurdoglu A."/>
            <person name="Lahiri S."/>
            <person name="Mastrian S.D."/>
            <person name="Miyashita H."/>
            <person name="Page L."/>
            <person name="Ramakrishna P."/>
            <person name="Satoh S."/>
            <person name="Sattley W.M."/>
            <person name="Shimada Y."/>
            <person name="Taylor H.L."/>
            <person name="Tomo T."/>
            <person name="Tsuchiya T."/>
            <person name="Wang Z.T."/>
            <person name="Raymond J."/>
            <person name="Mimuro M."/>
            <person name="Blankenship R.E."/>
            <person name="Touchman J.W."/>
        </authorList>
    </citation>
    <scope>NUCLEOTIDE SEQUENCE [LARGE SCALE GENOMIC DNA]</scope>
    <source>
        <strain evidence="6">MBIC 11017</strain>
    </source>
</reference>
<dbReference type="AlphaFoldDB" id="B0CEF0"/>
<dbReference type="InterPro" id="IPR028098">
    <property type="entry name" value="Glyco_trans_4-like_N"/>
</dbReference>
<gene>
    <name evidence="5" type="ordered locus">AM1_1896</name>
</gene>
<feature type="domain" description="Glycosyl transferase family 1" evidence="3">
    <location>
        <begin position="188"/>
        <end position="344"/>
    </location>
</feature>
<organism evidence="5 6">
    <name type="scientific">Acaryochloris marina (strain MBIC 11017)</name>
    <dbReference type="NCBI Taxonomy" id="329726"/>
    <lineage>
        <taxon>Bacteria</taxon>
        <taxon>Bacillati</taxon>
        <taxon>Cyanobacteriota</taxon>
        <taxon>Cyanophyceae</taxon>
        <taxon>Acaryochloridales</taxon>
        <taxon>Acaryochloridaceae</taxon>
        <taxon>Acaryochloris</taxon>
    </lineage>
</organism>
<dbReference type="Proteomes" id="UP000000268">
    <property type="component" value="Chromosome"/>
</dbReference>
<dbReference type="STRING" id="329726.AM1_1896"/>
<evidence type="ECO:0000313" key="6">
    <source>
        <dbReference type="Proteomes" id="UP000000268"/>
    </source>
</evidence>
<dbReference type="EMBL" id="CP000828">
    <property type="protein sequence ID" value="ABW26916.1"/>
    <property type="molecule type" value="Genomic_DNA"/>
</dbReference>